<evidence type="ECO:0000313" key="2">
    <source>
        <dbReference type="Proteomes" id="UP000887574"/>
    </source>
</evidence>
<evidence type="ECO:0000259" key="1">
    <source>
        <dbReference type="PROSITE" id="PS50097"/>
    </source>
</evidence>
<dbReference type="AlphaFoldDB" id="A0A915E5S4"/>
<dbReference type="PANTHER" id="PTHR22744">
    <property type="entry name" value="HELIX LOOP HELIX PROTEIN 21-RELATED"/>
    <property type="match status" value="1"/>
</dbReference>
<dbReference type="InterPro" id="IPR011333">
    <property type="entry name" value="SKP1/BTB/POZ_sf"/>
</dbReference>
<accession>A0A915E5S4</accession>
<proteinExistence type="predicted"/>
<organism evidence="2 3">
    <name type="scientific">Ditylenchus dipsaci</name>
    <dbReference type="NCBI Taxonomy" id="166011"/>
    <lineage>
        <taxon>Eukaryota</taxon>
        <taxon>Metazoa</taxon>
        <taxon>Ecdysozoa</taxon>
        <taxon>Nematoda</taxon>
        <taxon>Chromadorea</taxon>
        <taxon>Rhabditida</taxon>
        <taxon>Tylenchina</taxon>
        <taxon>Tylenchomorpha</taxon>
        <taxon>Sphaerularioidea</taxon>
        <taxon>Anguinidae</taxon>
        <taxon>Anguininae</taxon>
        <taxon>Ditylenchus</taxon>
    </lineage>
</organism>
<keyword evidence="2" id="KW-1185">Reference proteome</keyword>
<feature type="domain" description="BTB" evidence="1">
    <location>
        <begin position="170"/>
        <end position="229"/>
    </location>
</feature>
<evidence type="ECO:0000313" key="3">
    <source>
        <dbReference type="WBParaSite" id="jg26489.1"/>
    </source>
</evidence>
<reference evidence="3" key="1">
    <citation type="submission" date="2022-11" db="UniProtKB">
        <authorList>
            <consortium name="WormBaseParasite"/>
        </authorList>
    </citation>
    <scope>IDENTIFICATION</scope>
</reference>
<dbReference type="Pfam" id="PF00651">
    <property type="entry name" value="BTB"/>
    <property type="match status" value="1"/>
</dbReference>
<dbReference type="PANTHER" id="PTHR22744:SF17">
    <property type="entry name" value="BTB DOMAIN-CONTAINING PROTEIN"/>
    <property type="match status" value="1"/>
</dbReference>
<protein>
    <submittedName>
        <fullName evidence="3">BTB domain-containing protein</fullName>
    </submittedName>
</protein>
<dbReference type="CDD" id="cd18186">
    <property type="entry name" value="BTB_POZ_ZBTB_KLHL-like"/>
    <property type="match status" value="1"/>
</dbReference>
<dbReference type="Proteomes" id="UP000887574">
    <property type="component" value="Unplaced"/>
</dbReference>
<name>A0A915E5S4_9BILA</name>
<sequence>MTTSYMLDTITEVISKSSSRIQMDLDEAMKPESFQPGTSKDSQSDLFTLFLPYNFFGISAKSNTAESTIANWKISAKKQLCDSPGSDDCLLVRLYCERKKANVVYHINYKLSIIASTTATLVKKGVVEFEPLDQCRSLLRMDWSYFVDSYMLVKKSDESEIKVDYNLRLSNCVLEINGKLIFVDKDLLSECSPVFRAMFTSSFAETNQEKIKVEGVEYEEMLEMLDHIYQPVPHNFDEQVEYCQHYGNQHITKTPTHDPTDYGQITESNVECLLKLADYYDLEELSLKCENWMLEYDNTEYSDPQLLVKRLYLAEKYRIEFLMEMCLKQVDTSVLKELKTYETYDLLSLEFANQLDEKVKNDDEELTQNIKKRIRESDENSVFKK</sequence>
<dbReference type="PROSITE" id="PS50097">
    <property type="entry name" value="BTB"/>
    <property type="match status" value="1"/>
</dbReference>
<dbReference type="Gene3D" id="3.30.710.10">
    <property type="entry name" value="Potassium Channel Kv1.1, Chain A"/>
    <property type="match status" value="1"/>
</dbReference>
<dbReference type="InterPro" id="IPR000210">
    <property type="entry name" value="BTB/POZ_dom"/>
</dbReference>
<dbReference type="WBParaSite" id="jg26489.1">
    <property type="protein sequence ID" value="jg26489.1"/>
    <property type="gene ID" value="jg26489"/>
</dbReference>
<dbReference type="SMART" id="SM00225">
    <property type="entry name" value="BTB"/>
    <property type="match status" value="1"/>
</dbReference>
<dbReference type="SUPFAM" id="SSF54695">
    <property type="entry name" value="POZ domain"/>
    <property type="match status" value="1"/>
</dbReference>